<accession>A0A542YM54</accession>
<dbReference type="Gene3D" id="3.30.70.1430">
    <property type="entry name" value="Multidrug efflux transporter AcrB pore domain"/>
    <property type="match status" value="2"/>
</dbReference>
<dbReference type="SUPFAM" id="SSF82693">
    <property type="entry name" value="Multidrug efflux transporter AcrB pore domain, PN1, PN2, PC1 and PC2 subdomains"/>
    <property type="match status" value="3"/>
</dbReference>
<keyword evidence="1" id="KW-0812">Transmembrane</keyword>
<name>A0A542YM54_9MICO</name>
<keyword evidence="1" id="KW-0472">Membrane</keyword>
<feature type="transmembrane region" description="Helical" evidence="1">
    <location>
        <begin position="855"/>
        <end position="878"/>
    </location>
</feature>
<feature type="transmembrane region" description="Helical" evidence="1">
    <location>
        <begin position="989"/>
        <end position="1012"/>
    </location>
</feature>
<dbReference type="Gene3D" id="3.30.70.1320">
    <property type="entry name" value="Multidrug efflux transporter AcrB pore domain like"/>
    <property type="match status" value="1"/>
</dbReference>
<dbReference type="EMBL" id="VFOP01000001">
    <property type="protein sequence ID" value="TQL49166.1"/>
    <property type="molecule type" value="Genomic_DNA"/>
</dbReference>
<feature type="transmembrane region" description="Helical" evidence="1">
    <location>
        <begin position="957"/>
        <end position="977"/>
    </location>
</feature>
<evidence type="ECO:0000313" key="3">
    <source>
        <dbReference type="Proteomes" id="UP000319516"/>
    </source>
</evidence>
<comment type="caution">
    <text evidence="2">The sequence shown here is derived from an EMBL/GenBank/DDBJ whole genome shotgun (WGS) entry which is preliminary data.</text>
</comment>
<feature type="transmembrane region" description="Helical" evidence="1">
    <location>
        <begin position="331"/>
        <end position="349"/>
    </location>
</feature>
<feature type="transmembrane region" description="Helical" evidence="1">
    <location>
        <begin position="885"/>
        <end position="905"/>
    </location>
</feature>
<feature type="transmembrane region" description="Helical" evidence="1">
    <location>
        <begin position="424"/>
        <end position="444"/>
    </location>
</feature>
<dbReference type="GO" id="GO:0005886">
    <property type="term" value="C:plasma membrane"/>
    <property type="evidence" value="ECO:0007669"/>
    <property type="project" value="TreeGrafter"/>
</dbReference>
<organism evidence="2 3">
    <name type="scientific">Ornithinicoccus hortensis</name>
    <dbReference type="NCBI Taxonomy" id="82346"/>
    <lineage>
        <taxon>Bacteria</taxon>
        <taxon>Bacillati</taxon>
        <taxon>Actinomycetota</taxon>
        <taxon>Actinomycetes</taxon>
        <taxon>Micrococcales</taxon>
        <taxon>Intrasporangiaceae</taxon>
        <taxon>Ornithinicoccus</taxon>
    </lineage>
</organism>
<dbReference type="GO" id="GO:0042910">
    <property type="term" value="F:xenobiotic transmembrane transporter activity"/>
    <property type="evidence" value="ECO:0007669"/>
    <property type="project" value="TreeGrafter"/>
</dbReference>
<dbReference type="SUPFAM" id="SSF82714">
    <property type="entry name" value="Multidrug efflux transporter AcrB TolC docking domain, DN and DC subdomains"/>
    <property type="match status" value="2"/>
</dbReference>
<dbReference type="PANTHER" id="PTHR32063">
    <property type="match status" value="1"/>
</dbReference>
<dbReference type="Gene3D" id="3.30.2090.10">
    <property type="entry name" value="Multidrug efflux transporter AcrB TolC docking domain, DN and DC subdomains"/>
    <property type="match status" value="2"/>
</dbReference>
<dbReference type="AlphaFoldDB" id="A0A542YM54"/>
<dbReference type="OrthoDB" id="3306666at2"/>
<dbReference type="RefSeq" id="WP_141783455.1">
    <property type="nucleotide sequence ID" value="NZ_BAAAIK010000009.1"/>
</dbReference>
<dbReference type="Gene3D" id="1.20.1640.10">
    <property type="entry name" value="Multidrug efflux transporter AcrB transmembrane domain"/>
    <property type="match status" value="2"/>
</dbReference>
<dbReference type="SUPFAM" id="SSF82866">
    <property type="entry name" value="Multidrug efflux transporter AcrB transmembrane domain"/>
    <property type="match status" value="2"/>
</dbReference>
<keyword evidence="3" id="KW-1185">Reference proteome</keyword>
<dbReference type="Gene3D" id="3.30.70.1440">
    <property type="entry name" value="Multidrug efflux transporter AcrB pore domain"/>
    <property type="match status" value="1"/>
</dbReference>
<feature type="transmembrane region" description="Helical" evidence="1">
    <location>
        <begin position="379"/>
        <end position="403"/>
    </location>
</feature>
<reference evidence="2 3" key="1">
    <citation type="submission" date="2019-06" db="EMBL/GenBank/DDBJ databases">
        <title>Sequencing the genomes of 1000 actinobacteria strains.</title>
        <authorList>
            <person name="Klenk H.-P."/>
        </authorList>
    </citation>
    <scope>NUCLEOTIDE SEQUENCE [LARGE SCALE GENOMIC DNA]</scope>
    <source>
        <strain evidence="2 3">DSM 12335</strain>
    </source>
</reference>
<protein>
    <submittedName>
        <fullName evidence="2">HAE1 family hydrophobic/amphiphilic exporter-1</fullName>
    </submittedName>
</protein>
<dbReference type="PANTHER" id="PTHR32063:SF0">
    <property type="entry name" value="SWARMING MOTILITY PROTEIN SWRC"/>
    <property type="match status" value="1"/>
</dbReference>
<feature type="transmembrane region" description="Helical" evidence="1">
    <location>
        <begin position="456"/>
        <end position="483"/>
    </location>
</feature>
<evidence type="ECO:0000313" key="2">
    <source>
        <dbReference type="EMBL" id="TQL49166.1"/>
    </source>
</evidence>
<dbReference type="Proteomes" id="UP000319516">
    <property type="component" value="Unassembled WGS sequence"/>
</dbReference>
<dbReference type="InterPro" id="IPR027463">
    <property type="entry name" value="AcrB_DN_DC_subdom"/>
</dbReference>
<dbReference type="InterPro" id="IPR001036">
    <property type="entry name" value="Acrflvin-R"/>
</dbReference>
<proteinExistence type="predicted"/>
<feature type="transmembrane region" description="Helical" evidence="1">
    <location>
        <begin position="911"/>
        <end position="936"/>
    </location>
</feature>
<sequence length="1056" mass="108863">MSKLTLFSVRNRALIALATIFTVLAGTHAMTSLPRELFPSLEFPILAVATGVQGASAEVMEERVSDPIEVAAQGLDGVVEVQSQSSEGFSAVLVELDYGTDMGATQTDLQRAVLGLQGLPEGADPAIFAGSIDDFPIIQMSATGGTDRDDLVDRLRTVVIPDLEDVDGVREVQLTGVQDKEVRIDLDQAAATEAGVSAAEIGQLLQANGVVVPAGTVSNGEQELAVSVGARLQDVDELRSLPLPGAGGATLADVAQVSLETPEATAYTRTNGTESIGLSITKKPDGNAVQISHEVQELLPDLETAVGGEMTVIFDQAPFIEQSVDDLTHEGLLGLGFAILIVLVFLLSVRLTLVTAVSIPLSLLIALIGLQAAGYSLNLLTLGALTISIGRVVDDSIVVIENIKRHARLGEDRLTSVVRAVREVAGAITSATVCTVAVFLPMIFVGGQVGELFSPFALTVAIAMGASLLVSLTIVPVLGYWFLGRGADERATEHGSAEEGYADTPASASLTHEWDAPDRLQRAYLPVLKAAIGRPVWSLLLAVLILVGTGLAAGQLKTNFIGSAGGNSVTATVKLPSGATLEETDAATTDIEEWLSQRPDVEAYQATVGSSGGIEAVFLGSGSNSASIAITLVEGTDGDVFGDALTEQAPVPDDATVTVASAAGAPGATELEVIVTGLDQEDLAATAEEVVTVMEDVGAGDVTNNLTDTVPSLQVTVDRSAAGQAGLTEAAVGQVVAAATNGSIVGQVELEGSDVTVVVHQGERPATVDELESLPVGGGEQGPVLLGDVADLEEVDQPVRVTRIDGIRAATVTGTPDAADLGAVSADLQERLDGLDLPDGVQVEIGGVTADQNEAFASLGLALLAAIAIVYLVMVATFNSMLQPLLLMVSVPFAATGSLLMLLVTDTALDVSALIGMLMLIGIVVTNAIVLIDLVNQYRNRGLSVHEALIEGARHRFRPIVMTALATIGALTPMALALTGGGAFISQPLALVVIGGLISSTALTLLLVPVLYRLVEGAKERRADRRAAGGARRGLFGRRGKHAEAVLGSDPAATGD</sequence>
<keyword evidence="1" id="KW-1133">Transmembrane helix</keyword>
<evidence type="ECO:0000256" key="1">
    <source>
        <dbReference type="SAM" id="Phobius"/>
    </source>
</evidence>
<dbReference type="Pfam" id="PF00873">
    <property type="entry name" value="ACR_tran"/>
    <property type="match status" value="1"/>
</dbReference>
<gene>
    <name evidence="2" type="ORF">FB467_0231</name>
</gene>
<dbReference type="PRINTS" id="PR00702">
    <property type="entry name" value="ACRIFLAVINRP"/>
</dbReference>
<feature type="transmembrane region" description="Helical" evidence="1">
    <location>
        <begin position="536"/>
        <end position="554"/>
    </location>
</feature>
<feature type="transmembrane region" description="Helical" evidence="1">
    <location>
        <begin position="356"/>
        <end position="373"/>
    </location>
</feature>